<proteinExistence type="predicted"/>
<keyword evidence="2" id="KW-1185">Reference proteome</keyword>
<protein>
    <recommendedName>
        <fullName evidence="3">Aminotransferase-like plant mobile domain-containing protein</fullName>
    </recommendedName>
</protein>
<name>U5D8C1_AMBTC</name>
<evidence type="ECO:0008006" key="3">
    <source>
        <dbReference type="Google" id="ProtNLM"/>
    </source>
</evidence>
<evidence type="ECO:0000313" key="2">
    <source>
        <dbReference type="Proteomes" id="UP000017836"/>
    </source>
</evidence>
<dbReference type="Gramene" id="ERN16613">
    <property type="protein sequence ID" value="ERN16613"/>
    <property type="gene ID" value="AMTR_s00051p00034040"/>
</dbReference>
<dbReference type="HOGENOM" id="CLU_104348_0_0_1"/>
<evidence type="ECO:0000313" key="1">
    <source>
        <dbReference type="EMBL" id="ERN16613.1"/>
    </source>
</evidence>
<dbReference type="Proteomes" id="UP000017836">
    <property type="component" value="Unassembled WGS sequence"/>
</dbReference>
<sequence>MGKVVDSWAEAGSCPDRFMGGISSCYAFDCKELLGIPFEKIKGRHDSEIHLGKLRWEFTRVPHRAERMIGGCAPHVSGYVGRRPSHRGKALVEEDGVGVRDAEGVGCDTPDLGDGSAFFNEDTVPSQVLLTDEEWQEQRERIQDAHERAMIEDELEVWAWEHITIPRPLPGRLTPSILTIHYWSYGVWDSERISLRLYYPLFLDTQAVGEINWTPMRVEPVHAIYSSSSPAF</sequence>
<dbReference type="AlphaFoldDB" id="U5D8C1"/>
<gene>
    <name evidence="1" type="ORF">AMTR_s00051p00034040</name>
</gene>
<dbReference type="EMBL" id="KI392418">
    <property type="protein sequence ID" value="ERN16613.1"/>
    <property type="molecule type" value="Genomic_DNA"/>
</dbReference>
<reference evidence="2" key="1">
    <citation type="journal article" date="2013" name="Science">
        <title>The Amborella genome and the evolution of flowering plants.</title>
        <authorList>
            <consortium name="Amborella Genome Project"/>
        </authorList>
    </citation>
    <scope>NUCLEOTIDE SEQUENCE [LARGE SCALE GENOMIC DNA]</scope>
</reference>
<organism evidence="1 2">
    <name type="scientific">Amborella trichopoda</name>
    <dbReference type="NCBI Taxonomy" id="13333"/>
    <lineage>
        <taxon>Eukaryota</taxon>
        <taxon>Viridiplantae</taxon>
        <taxon>Streptophyta</taxon>
        <taxon>Embryophyta</taxon>
        <taxon>Tracheophyta</taxon>
        <taxon>Spermatophyta</taxon>
        <taxon>Magnoliopsida</taxon>
        <taxon>Amborellales</taxon>
        <taxon>Amborellaceae</taxon>
        <taxon>Amborella</taxon>
    </lineage>
</organism>
<accession>U5D8C1</accession>